<feature type="region of interest" description="Disordered" evidence="1">
    <location>
        <begin position="389"/>
        <end position="409"/>
    </location>
</feature>
<dbReference type="AlphaFoldDB" id="A0A1C7Z7U6"/>
<evidence type="ECO:0000313" key="2">
    <source>
        <dbReference type="EMBL" id="OCR25250.1"/>
    </source>
</evidence>
<dbReference type="RefSeq" id="WP_065832963.1">
    <property type="nucleotide sequence ID" value="NZ_LGSI01000035.1"/>
</dbReference>
<dbReference type="Gene3D" id="3.40.50.300">
    <property type="entry name" value="P-loop containing nucleotide triphosphate hydrolases"/>
    <property type="match status" value="1"/>
</dbReference>
<name>A0A1C7Z7U6_PSESX</name>
<protein>
    <recommendedName>
        <fullName evidence="4">Large ATP-binding protein</fullName>
    </recommendedName>
</protein>
<dbReference type="PATRIC" id="fig|317.243.peg.1126"/>
<dbReference type="Proteomes" id="UP000093104">
    <property type="component" value="Unassembled WGS sequence"/>
</dbReference>
<dbReference type="OrthoDB" id="4773646at2"/>
<dbReference type="InterPro" id="IPR027417">
    <property type="entry name" value="P-loop_NTPase"/>
</dbReference>
<organism evidence="2 3">
    <name type="scientific">Pseudomonas syringae</name>
    <dbReference type="NCBI Taxonomy" id="317"/>
    <lineage>
        <taxon>Bacteria</taxon>
        <taxon>Pseudomonadati</taxon>
        <taxon>Pseudomonadota</taxon>
        <taxon>Gammaproteobacteria</taxon>
        <taxon>Pseudomonadales</taxon>
        <taxon>Pseudomonadaceae</taxon>
        <taxon>Pseudomonas</taxon>
    </lineage>
</organism>
<dbReference type="SUPFAM" id="SSF52540">
    <property type="entry name" value="P-loop containing nucleoside triphosphate hydrolases"/>
    <property type="match status" value="1"/>
</dbReference>
<reference evidence="2 3" key="1">
    <citation type="submission" date="2015-07" db="EMBL/GenBank/DDBJ databases">
        <title>Draft genome sequence of a diazotrophic, plant growth-promoting rhizobacterium of the Pseudomonas syringae complex.</title>
        <authorList>
            <person name="Patten C.L."/>
            <person name="Jeong H."/>
        </authorList>
    </citation>
    <scope>NUCLEOTIDE SEQUENCE [LARGE SCALE GENOMIC DNA]</scope>
    <source>
        <strain evidence="2 3">GR12-2</strain>
    </source>
</reference>
<evidence type="ECO:0000313" key="3">
    <source>
        <dbReference type="Proteomes" id="UP000093104"/>
    </source>
</evidence>
<dbReference type="EMBL" id="LGSI01000035">
    <property type="protein sequence ID" value="OCR25250.1"/>
    <property type="molecule type" value="Genomic_DNA"/>
</dbReference>
<evidence type="ECO:0008006" key="4">
    <source>
        <dbReference type="Google" id="ProtNLM"/>
    </source>
</evidence>
<evidence type="ECO:0000256" key="1">
    <source>
        <dbReference type="SAM" id="MobiDB-lite"/>
    </source>
</evidence>
<gene>
    <name evidence="2" type="ORF">AFK24_09265</name>
</gene>
<accession>A0A1C7Z7U6</accession>
<proteinExistence type="predicted"/>
<comment type="caution">
    <text evidence="2">The sequence shown here is derived from an EMBL/GenBank/DDBJ whole genome shotgun (WGS) entry which is preliminary data.</text>
</comment>
<sequence length="647" mass="70282">MTMSWIETVADGAGLPVAEAEVMLQQRRIFGDRPARPTPTLTISDVAFKGEKQGKFKGSIDFSWSNLGPGVWAVASHGSSGKSNLVGKSSVLEIILWSLRGDAKALQDDVRSWLSWVNVSFKLDDRQYAVEFEVLSKKPNGALKRLRPDGTFDDVDRFSSDEGFAAAMSRFMMSTFDLEPISSRKDNDEGGITVSHGWTALSGALYFGGDHKALLGDVLMAGLPGRMLQLYIGLPWASTVMQAGTAKKEVEQQLTYANRNHSARNDGASDSRERITKRLDNARLKLSSAADNSATAESLDRLAFDLTEQSKLAANLEQLSARSDLDLATLRSIADQDERALRDLRENVITTAFFNGLEPTCCPRCEKSVPKERIKREATDLNCSLCSEPITHDQQDDSSDALEAAESRAKASRQAFREAKENAKEAKSEAKLAIEKLVSTQAKLVAVSASNPFRLQREAELVVARLEGALQEYTAAAPAPVPPRDASLIDIALKEAKKAFDARKGELMDALNEEILRLANEFGALGLEAVDLGSDARMSVLKGGQRSWFSKLTTGERLRLRIATAIALLRVGQKLGVGRHPGLLIIDSPGSEETSESDLAKLLSELRRVAGETTGLQIFVASANAPAVISALGDKQCRVAPEGGYVW</sequence>